<feature type="transmembrane region" description="Helical" evidence="2">
    <location>
        <begin position="734"/>
        <end position="754"/>
    </location>
</feature>
<proteinExistence type="predicted"/>
<evidence type="ECO:0000313" key="4">
    <source>
        <dbReference type="Proteomes" id="UP000001169"/>
    </source>
</evidence>
<dbReference type="eggNOG" id="arCOG03128">
    <property type="taxonomic scope" value="Archaea"/>
</dbReference>
<evidence type="ECO:0000313" key="3">
    <source>
        <dbReference type="EMBL" id="AAV46970.1"/>
    </source>
</evidence>
<accession>Q5V0I3</accession>
<feature type="region of interest" description="Disordered" evidence="1">
    <location>
        <begin position="527"/>
        <end position="565"/>
    </location>
</feature>
<dbReference type="PANTHER" id="PTHR14136">
    <property type="entry name" value="BTB_POZ DOMAIN-CONTAINING PROTEIN KCTD9"/>
    <property type="match status" value="1"/>
</dbReference>
<dbReference type="PATRIC" id="fig|272569.17.peg.2767"/>
<evidence type="ECO:0000256" key="2">
    <source>
        <dbReference type="SAM" id="Phobius"/>
    </source>
</evidence>
<keyword evidence="2" id="KW-0812">Transmembrane</keyword>
<dbReference type="HOGENOM" id="CLU_366661_0_0_2"/>
<protein>
    <recommendedName>
        <fullName evidence="5">Pentapeptide repeat-containing protein</fullName>
    </recommendedName>
</protein>
<dbReference type="PANTHER" id="PTHR14136:SF17">
    <property type="entry name" value="BTB_POZ DOMAIN-CONTAINING PROTEIN KCTD9"/>
    <property type="match status" value="1"/>
</dbReference>
<dbReference type="AlphaFoldDB" id="Q5V0I3"/>
<evidence type="ECO:0000256" key="1">
    <source>
        <dbReference type="SAM" id="MobiDB-lite"/>
    </source>
</evidence>
<dbReference type="PaxDb" id="272569-rrnAC2121"/>
<keyword evidence="2" id="KW-1133">Transmembrane helix</keyword>
<feature type="transmembrane region" description="Helical" evidence="2">
    <location>
        <begin position="708"/>
        <end position="728"/>
    </location>
</feature>
<dbReference type="STRING" id="272569.rrnAC2121"/>
<keyword evidence="4" id="KW-1185">Reference proteome</keyword>
<dbReference type="Pfam" id="PF13576">
    <property type="entry name" value="Pentapeptide_3"/>
    <property type="match status" value="1"/>
</dbReference>
<dbReference type="Proteomes" id="UP000001169">
    <property type="component" value="Chromosome I"/>
</dbReference>
<reference evidence="3 4" key="1">
    <citation type="journal article" date="2004" name="Genome Res.">
        <title>Genome sequence of Haloarcula marismortui: a halophilic archaeon from the Dead Sea.</title>
        <authorList>
            <person name="Baliga N.S."/>
            <person name="Bonneau R."/>
            <person name="Facciotti M.T."/>
            <person name="Pan M."/>
            <person name="Glusman G."/>
            <person name="Deutsch E.W."/>
            <person name="Shannon P."/>
            <person name="Chiu Y."/>
            <person name="Weng R.S."/>
            <person name="Gan R.R."/>
            <person name="Hung P."/>
            <person name="Date S.V."/>
            <person name="Marcotte E."/>
            <person name="Hood L."/>
            <person name="Ng W.V."/>
        </authorList>
    </citation>
    <scope>NUCLEOTIDE SEQUENCE [LARGE SCALE GENOMIC DNA]</scope>
    <source>
        <strain evidence="4">ATCC 43049 / DSM 3752 / JCM 8966 / VKM B-1809</strain>
    </source>
</reference>
<evidence type="ECO:0008006" key="5">
    <source>
        <dbReference type="Google" id="ProtNLM"/>
    </source>
</evidence>
<dbReference type="InterPro" id="IPR051082">
    <property type="entry name" value="Pentapeptide-BTB/POZ_domain"/>
</dbReference>
<dbReference type="InterPro" id="IPR001646">
    <property type="entry name" value="5peptide_repeat"/>
</dbReference>
<gene>
    <name evidence="3" type="ordered locus">rrnAC2121</name>
</gene>
<dbReference type="KEGG" id="hma:rrnAC2121"/>
<dbReference type="EMBL" id="AY596297">
    <property type="protein sequence ID" value="AAV46970.1"/>
    <property type="molecule type" value="Genomic_DNA"/>
</dbReference>
<dbReference type="SUPFAM" id="SSF141571">
    <property type="entry name" value="Pentapeptide repeat-like"/>
    <property type="match status" value="2"/>
</dbReference>
<dbReference type="EnsemblBacteria" id="AAV46970">
    <property type="protein sequence ID" value="AAV46970"/>
    <property type="gene ID" value="rrnAC2121"/>
</dbReference>
<organism evidence="3 4">
    <name type="scientific">Haloarcula marismortui (strain ATCC 43049 / DSM 3752 / JCM 8966 / VKM B-1809)</name>
    <name type="common">Halobacterium marismortui</name>
    <dbReference type="NCBI Taxonomy" id="272569"/>
    <lineage>
        <taxon>Archaea</taxon>
        <taxon>Methanobacteriati</taxon>
        <taxon>Methanobacteriota</taxon>
        <taxon>Stenosarchaea group</taxon>
        <taxon>Halobacteria</taxon>
        <taxon>Halobacteriales</taxon>
        <taxon>Haloarculaceae</taxon>
        <taxon>Haloarcula</taxon>
    </lineage>
</organism>
<feature type="transmembrane region" description="Helical" evidence="2">
    <location>
        <begin position="676"/>
        <end position="696"/>
    </location>
</feature>
<name>Q5V0I3_HALMA</name>
<keyword evidence="2" id="KW-0472">Membrane</keyword>
<dbReference type="Gene3D" id="2.160.20.80">
    <property type="entry name" value="E3 ubiquitin-protein ligase SopA"/>
    <property type="match status" value="3"/>
</dbReference>
<sequence length="760" mass="81274">MSPRCRSAYAPASRPFRPTMAWSGRAESRCGFTDNIVDVHGEAEAAWECPHGALDGKERCPFHCQPEDVPDGMDVSEAFLDAITGDAGESRQDRERAKQFIGATFDVLDVSNAVVDAADNHPVDLRGATIGRLDCTDSEFGQRLDLRGATVTETATFDGTYHEIDAKDATISEAVFNGVTADRVDLRGAQLDTAAFESAELSEVDARDATIESATFDRASVTDAAFDRVTIEEGSFQHATLEMADFDEATFGTGDFYHATFDEADFRWAEFGTARFYGATFSGGYFNETSYDEAVFERVEAERLYLPDVTLTNATFADAAVSMKLVVHDSVFVGTDFEGANIERLDATDTTLVAARFVDAAVTDLDLSGATLASPQFADSDIDQFRAAEVTCIGTVRLHGCTIGSVDLRPAAVEPDGVGLVSLSETTVEDGTFGQPAAGAAVYDPERATLGTVRFEGDGTESVLSRVAFYRTRFAGFDFRDDDALDLEAANYRLHELDSRLWDGLRTALSYPAALDEAVEALADGNENAKTAEPGTVPRVASAGEDRAGSTAGDGNTAAVGDEPPTLTNLAAKQAQDHAVPTAARATAERLGTATEGRIAAAAGEVTYLRAKNGANDIADNTAASEFFMSQMGYRRRCQSRRVRDSAASLRERGRALARWGMNAFLFVTTGYGERASYTLAASAVLIVTYAGLYLAIAPDLFDSVGQYAQLSLGSFIAFFLGGVGEVSNPTVSLLAQSEAFLGGFFVALYVFALTRSVSR</sequence>